<proteinExistence type="predicted"/>
<evidence type="ECO:0000259" key="1">
    <source>
        <dbReference type="Pfam" id="PF04965"/>
    </source>
</evidence>
<sequence>MGQGPVTVTARREAVQPSLWDRLVDDLPGLVSETDLRRREIGAEIGMERLDQMVLGGTRTVEQATDLDEGKRREIVQFLTLLARRAFLEDSGIVVTADVLREAVRRDLEELFGMERLQARFLWTDAERGNTPDPEDVLADYPHVSRSVLNYGVPSFSGRRAKDFDPEVLGRELREVVASFEPRLKRDTIRITVDTGSREGLKVRIEGVLMLSPVPERLRLSTTIDLDNGRAATRIEDG</sequence>
<dbReference type="PANTHER" id="PTHR38595:SF1">
    <property type="entry name" value="TYPE VI SECRETION SYSTEM COMPONENT TSSE1"/>
    <property type="match status" value="1"/>
</dbReference>
<protein>
    <submittedName>
        <fullName evidence="2">Type VI secretion system baseplate subunit TssE</fullName>
    </submittedName>
</protein>
<feature type="domain" description="IraD/Gp25-like" evidence="1">
    <location>
        <begin position="100"/>
        <end position="212"/>
    </location>
</feature>
<dbReference type="OrthoDB" id="119583at2"/>
<name>A0A3S8U7T6_9RHOB</name>
<dbReference type="KEGG" id="taw:EI545_12570"/>
<dbReference type="NCBIfam" id="TIGR03357">
    <property type="entry name" value="VI_zyme"/>
    <property type="match status" value="1"/>
</dbReference>
<keyword evidence="3" id="KW-1185">Reference proteome</keyword>
<dbReference type="InterPro" id="IPR007048">
    <property type="entry name" value="IraD/Gp25-like"/>
</dbReference>
<evidence type="ECO:0000313" key="3">
    <source>
        <dbReference type="Proteomes" id="UP000282002"/>
    </source>
</evidence>
<dbReference type="Pfam" id="PF04965">
    <property type="entry name" value="GPW_gp25"/>
    <property type="match status" value="1"/>
</dbReference>
<dbReference type="Proteomes" id="UP000282002">
    <property type="component" value="Chromosome"/>
</dbReference>
<evidence type="ECO:0000313" key="2">
    <source>
        <dbReference type="EMBL" id="AZL59595.1"/>
    </source>
</evidence>
<dbReference type="RefSeq" id="WP_125325790.1">
    <property type="nucleotide sequence ID" value="NZ_CP034328.1"/>
</dbReference>
<dbReference type="InterPro" id="IPR017737">
    <property type="entry name" value="TssE1-like"/>
</dbReference>
<dbReference type="PANTHER" id="PTHR38595">
    <property type="entry name" value="CYTOPLASMIC PROTEIN-RELATED"/>
    <property type="match status" value="1"/>
</dbReference>
<dbReference type="InterPro" id="IPR053176">
    <property type="entry name" value="T6SS_TssE1-like"/>
</dbReference>
<dbReference type="AlphaFoldDB" id="A0A3S8U7T6"/>
<dbReference type="SUPFAM" id="SSF160719">
    <property type="entry name" value="gpW/gp25-like"/>
    <property type="match status" value="1"/>
</dbReference>
<accession>A0A3S8U7T6</accession>
<gene>
    <name evidence="2" type="primary">tssE</name>
    <name evidence="2" type="ORF">EI545_12570</name>
</gene>
<organism evidence="2 3">
    <name type="scientific">Tabrizicola piscis</name>
    <dbReference type="NCBI Taxonomy" id="2494374"/>
    <lineage>
        <taxon>Bacteria</taxon>
        <taxon>Pseudomonadati</taxon>
        <taxon>Pseudomonadota</taxon>
        <taxon>Alphaproteobacteria</taxon>
        <taxon>Rhodobacterales</taxon>
        <taxon>Paracoccaceae</taxon>
        <taxon>Tabrizicola</taxon>
    </lineage>
</organism>
<dbReference type="EMBL" id="CP034328">
    <property type="protein sequence ID" value="AZL59595.1"/>
    <property type="molecule type" value="Genomic_DNA"/>
</dbReference>
<reference evidence="2 3" key="1">
    <citation type="submission" date="2018-12" db="EMBL/GenBank/DDBJ databases">
        <title>Complete genome sequencing of Tabrizicola sp. K13M18.</title>
        <authorList>
            <person name="Bae J.-W."/>
        </authorList>
    </citation>
    <scope>NUCLEOTIDE SEQUENCE [LARGE SCALE GENOMIC DNA]</scope>
    <source>
        <strain evidence="2 3">K13M18</strain>
    </source>
</reference>